<dbReference type="GO" id="GO:0003677">
    <property type="term" value="F:DNA binding"/>
    <property type="evidence" value="ECO:0007669"/>
    <property type="project" value="UniProtKB-UniRule"/>
</dbReference>
<dbReference type="Pfam" id="PF13972">
    <property type="entry name" value="TetR"/>
    <property type="match status" value="1"/>
</dbReference>
<dbReference type="PROSITE" id="PS50977">
    <property type="entry name" value="HTH_TETR_2"/>
    <property type="match status" value="1"/>
</dbReference>
<dbReference type="eggNOG" id="COG1309">
    <property type="taxonomic scope" value="Bacteria"/>
</dbReference>
<proteinExistence type="predicted"/>
<evidence type="ECO:0000256" key="2">
    <source>
        <dbReference type="PROSITE-ProRule" id="PRU00335"/>
    </source>
</evidence>
<dbReference type="InterPro" id="IPR050624">
    <property type="entry name" value="HTH-type_Tx_Regulator"/>
</dbReference>
<sequence>MGNRKRIVEMCLDLMNEEGSRAVGTSRIADELGISPGNLYYHFKNREEIVMVIYEDLDADFRAALVEDVHAPISPERFAGFFLRTLQVAWEYRFFFGGMLHLLRRDEELAARYAGLQAWAIDTIEGILTQLIKDRSLTRPKAKTGLRSMAINLWIVWSNWIRFIQVSDPSGEVRRDHLIQGVGQLLDILAPYLDPSFEKAGRRVLTRELKKFAEEAADPAS</sequence>
<dbReference type="InterPro" id="IPR001647">
    <property type="entry name" value="HTH_TetR"/>
</dbReference>
<dbReference type="Proteomes" id="UP000028702">
    <property type="component" value="Unassembled WGS sequence"/>
</dbReference>
<dbReference type="EMBL" id="BBIO01000010">
    <property type="protein sequence ID" value="GAK45532.1"/>
    <property type="molecule type" value="Genomic_DNA"/>
</dbReference>
<dbReference type="PANTHER" id="PTHR43479:SF12">
    <property type="entry name" value="TRANSCRIPTIONAL REGULATORY PROTEIN"/>
    <property type="match status" value="1"/>
</dbReference>
<dbReference type="InterPro" id="IPR009057">
    <property type="entry name" value="Homeodomain-like_sf"/>
</dbReference>
<name>A0A081BBW4_9HYPH</name>
<dbReference type="PRINTS" id="PR00455">
    <property type="entry name" value="HTHTETR"/>
</dbReference>
<accession>A0A081BBW4</accession>
<reference evidence="4 5" key="1">
    <citation type="submission" date="2014-07" db="EMBL/GenBank/DDBJ databases">
        <title>Tepidicaulis marinum gen. nov., sp. nov., a novel marine bacterium denitrifying nitrate to nitrous oxide strictly under microaerobic conditions.</title>
        <authorList>
            <person name="Takeuchi M."/>
            <person name="Yamagishi T."/>
            <person name="Kamagata Y."/>
            <person name="Oshima K."/>
            <person name="Hattori M."/>
            <person name="Katayama T."/>
            <person name="Hanada S."/>
            <person name="Tamaki H."/>
            <person name="Marumo K."/>
            <person name="Maeda H."/>
            <person name="Nedachi M."/>
            <person name="Iwasaki W."/>
            <person name="Suwa Y."/>
            <person name="Sakata S."/>
        </authorList>
    </citation>
    <scope>NUCLEOTIDE SEQUENCE [LARGE SCALE GENOMIC DNA]</scope>
    <source>
        <strain evidence="4 5">MA2</strain>
    </source>
</reference>
<gene>
    <name evidence="4" type="ORF">M2A_2031</name>
</gene>
<feature type="domain" description="HTH tetR-type" evidence="3">
    <location>
        <begin position="1"/>
        <end position="61"/>
    </location>
</feature>
<organism evidence="4 5">
    <name type="scientific">Tepidicaulis marinus</name>
    <dbReference type="NCBI Taxonomy" id="1333998"/>
    <lineage>
        <taxon>Bacteria</taxon>
        <taxon>Pseudomonadati</taxon>
        <taxon>Pseudomonadota</taxon>
        <taxon>Alphaproteobacteria</taxon>
        <taxon>Hyphomicrobiales</taxon>
        <taxon>Parvibaculaceae</taxon>
        <taxon>Tepidicaulis</taxon>
    </lineage>
</organism>
<evidence type="ECO:0000313" key="4">
    <source>
        <dbReference type="EMBL" id="GAK45532.1"/>
    </source>
</evidence>
<evidence type="ECO:0000259" key="3">
    <source>
        <dbReference type="PROSITE" id="PS50977"/>
    </source>
</evidence>
<dbReference type="InterPro" id="IPR025722">
    <property type="entry name" value="TetR"/>
</dbReference>
<comment type="caution">
    <text evidence="4">The sequence shown here is derived from an EMBL/GenBank/DDBJ whole genome shotgun (WGS) entry which is preliminary data.</text>
</comment>
<dbReference type="AlphaFoldDB" id="A0A081BBW4"/>
<dbReference type="PANTHER" id="PTHR43479">
    <property type="entry name" value="ACREF/ENVCD OPERON REPRESSOR-RELATED"/>
    <property type="match status" value="1"/>
</dbReference>
<keyword evidence="1 2" id="KW-0238">DNA-binding</keyword>
<evidence type="ECO:0000313" key="5">
    <source>
        <dbReference type="Proteomes" id="UP000028702"/>
    </source>
</evidence>
<dbReference type="Gene3D" id="1.10.357.10">
    <property type="entry name" value="Tetracycline Repressor, domain 2"/>
    <property type="match status" value="1"/>
</dbReference>
<dbReference type="RefSeq" id="WP_045446750.1">
    <property type="nucleotide sequence ID" value="NZ_BBIO01000010.1"/>
</dbReference>
<protein>
    <submittedName>
        <fullName evidence="4">TetR family transcriptional regulator</fullName>
    </submittedName>
</protein>
<keyword evidence="5" id="KW-1185">Reference proteome</keyword>
<dbReference type="SUPFAM" id="SSF46689">
    <property type="entry name" value="Homeodomain-like"/>
    <property type="match status" value="1"/>
</dbReference>
<feature type="DNA-binding region" description="H-T-H motif" evidence="2">
    <location>
        <begin position="24"/>
        <end position="43"/>
    </location>
</feature>
<evidence type="ECO:0000256" key="1">
    <source>
        <dbReference type="ARBA" id="ARBA00023125"/>
    </source>
</evidence>
<dbReference type="Pfam" id="PF00440">
    <property type="entry name" value="TetR_N"/>
    <property type="match status" value="1"/>
</dbReference>
<dbReference type="STRING" id="1333998.M2A_2031"/>